<reference evidence="1 2" key="2">
    <citation type="submission" date="2007-06" db="EMBL/GenBank/DDBJ databases">
        <title>Draft genome sequence of Ruminococcus gnavus (ATCC 29149).</title>
        <authorList>
            <person name="Sudarsanam P."/>
            <person name="Ley R."/>
            <person name="Guruge J."/>
            <person name="Turnbaugh P.J."/>
            <person name="Mahowald M."/>
            <person name="Liep D."/>
            <person name="Gordon J."/>
        </authorList>
    </citation>
    <scope>NUCLEOTIDE SEQUENCE [LARGE SCALE GENOMIC DNA]</scope>
    <source>
        <strain evidence="1 2">ATCC 29149</strain>
    </source>
</reference>
<dbReference type="EMBL" id="AAYG02000032">
    <property type="protein sequence ID" value="EDN76099.1"/>
    <property type="molecule type" value="Genomic_DNA"/>
</dbReference>
<protein>
    <submittedName>
        <fullName evidence="1">Uncharacterized protein</fullName>
    </submittedName>
</protein>
<name>A7B806_MEDG7</name>
<sequence length="39" mass="4576">MLSLPSRECGLKYHLQSNHRRSRRQVTPFAGVWIEMMCG</sequence>
<reference evidence="1 2" key="1">
    <citation type="submission" date="2007-04" db="EMBL/GenBank/DDBJ databases">
        <authorList>
            <person name="Fulton L."/>
            <person name="Clifton S."/>
            <person name="Fulton B."/>
            <person name="Xu J."/>
            <person name="Minx P."/>
            <person name="Pepin K.H."/>
            <person name="Johnson M."/>
            <person name="Thiruvilangam P."/>
            <person name="Bhonagiri V."/>
            <person name="Nash W.E."/>
            <person name="Mardis E.R."/>
            <person name="Wilson R.K."/>
        </authorList>
    </citation>
    <scope>NUCLEOTIDE SEQUENCE [LARGE SCALE GENOMIC DNA]</scope>
    <source>
        <strain evidence="1 2">ATCC 29149</strain>
    </source>
</reference>
<proteinExistence type="predicted"/>
<dbReference type="Proteomes" id="UP000004410">
    <property type="component" value="Unassembled WGS sequence"/>
</dbReference>
<evidence type="ECO:0000313" key="2">
    <source>
        <dbReference type="Proteomes" id="UP000004410"/>
    </source>
</evidence>
<organism evidence="1 2">
    <name type="scientific">Mediterraneibacter gnavus (strain ATCC 29149 / DSM 114966 / JCM 6515 / VPI C7-9)</name>
    <name type="common">Ruminococcus gnavus</name>
    <dbReference type="NCBI Taxonomy" id="411470"/>
    <lineage>
        <taxon>Bacteria</taxon>
        <taxon>Bacillati</taxon>
        <taxon>Bacillota</taxon>
        <taxon>Clostridia</taxon>
        <taxon>Lachnospirales</taxon>
        <taxon>Lachnospiraceae</taxon>
        <taxon>Mediterraneibacter</taxon>
    </lineage>
</organism>
<accession>A7B806</accession>
<comment type="caution">
    <text evidence="1">The sequence shown here is derived from an EMBL/GenBank/DDBJ whole genome shotgun (WGS) entry which is preliminary data.</text>
</comment>
<dbReference type="AlphaFoldDB" id="A7B806"/>
<evidence type="ECO:0000313" key="1">
    <source>
        <dbReference type="EMBL" id="EDN76099.1"/>
    </source>
</evidence>
<dbReference type="PaxDb" id="411470-RUMGNA_03722"/>
<gene>
    <name evidence="1" type="ORF">RUMGNA_03722</name>
</gene>